<protein>
    <submittedName>
        <fullName evidence="2">Phosphohydrolase</fullName>
    </submittedName>
</protein>
<dbReference type="PANTHER" id="PTHR40517">
    <property type="entry name" value="METAL-DEPENDENT PHOSPHOHYDROLASE, HD SUPERFAMILY-RELATED"/>
    <property type="match status" value="1"/>
</dbReference>
<organism evidence="2">
    <name type="scientific">uncultured Candidatus Melainabacteria bacterium</name>
    <dbReference type="NCBI Taxonomy" id="2682970"/>
    <lineage>
        <taxon>Bacteria</taxon>
        <taxon>Bacillati</taxon>
        <taxon>Candidatus Melainabacteria</taxon>
        <taxon>environmental samples</taxon>
    </lineage>
</organism>
<sequence>MKSVKEVATESKIESRLKHYPQCLALVKYLFADAELQEMQEYANNVSIRRLGYNDHGPVHMRQVINNAIKMLNILHEFEIKTSLEQEEMGTFEDSMCALILAGMMHDLGMAIGRQGHEEMSALLAQPIIDRALMYLFPEDLHRRVIIKAVATEAIVGHMSSRKIHSIEAGILLIADGCDMTKGRARIPMAINTTPRVGDIHKYSANAINRISIHKGERKPIKIDIEMSGDVGFFQIEEVLLSKIDASPAKQFVELHAGVVGEERKCYL</sequence>
<dbReference type="EMBL" id="MN577570">
    <property type="protein sequence ID" value="QGT49681.1"/>
    <property type="molecule type" value="Genomic_DNA"/>
</dbReference>
<dbReference type="Gene3D" id="1.10.3210.10">
    <property type="entry name" value="Hypothetical protein af1432"/>
    <property type="match status" value="1"/>
</dbReference>
<reference evidence="2" key="1">
    <citation type="journal article" date="2020" name="J. ISSAAS">
        <title>Lactobacilli and other gastrointestinal microbiota of Peromyscus leucopus, reservoir host for agents of Lyme disease and other zoonoses in North America.</title>
        <authorList>
            <person name="Milovic A."/>
            <person name="Bassam K."/>
            <person name="Shao H."/>
            <person name="Chatzistamou I."/>
            <person name="Tufts D.M."/>
            <person name="Diuk-Wasser M."/>
            <person name="Barbour A.G."/>
        </authorList>
    </citation>
    <scope>NUCLEOTIDE SEQUENCE</scope>
    <source>
        <strain evidence="2">LL20</strain>
    </source>
</reference>
<dbReference type="AlphaFoldDB" id="A0A650EKD6"/>
<accession>A0A650EKD6</accession>
<evidence type="ECO:0000313" key="2">
    <source>
        <dbReference type="EMBL" id="QGT49681.1"/>
    </source>
</evidence>
<dbReference type="InterPro" id="IPR039967">
    <property type="entry name" value="MJ1020-like"/>
</dbReference>
<dbReference type="PANTHER" id="PTHR40517:SF1">
    <property type="entry name" value="METAL-DEPENDENT PHOSPHOHYDROLASE, HD SUPERFAMILY-RELATED"/>
    <property type="match status" value="1"/>
</dbReference>
<dbReference type="GO" id="GO:0016787">
    <property type="term" value="F:hydrolase activity"/>
    <property type="evidence" value="ECO:0007669"/>
    <property type="project" value="UniProtKB-KW"/>
</dbReference>
<feature type="domain" description="HD/PDEase" evidence="1">
    <location>
        <begin position="53"/>
        <end position="190"/>
    </location>
</feature>
<dbReference type="SMART" id="SM00471">
    <property type="entry name" value="HDc"/>
    <property type="match status" value="1"/>
</dbReference>
<dbReference type="InterPro" id="IPR003607">
    <property type="entry name" value="HD/PDEase_dom"/>
</dbReference>
<gene>
    <name evidence="2" type="ORF">Melaina855_0680</name>
</gene>
<keyword evidence="2" id="KW-0378">Hydrolase</keyword>
<dbReference type="SUPFAM" id="SSF109604">
    <property type="entry name" value="HD-domain/PDEase-like"/>
    <property type="match status" value="1"/>
</dbReference>
<evidence type="ECO:0000259" key="1">
    <source>
        <dbReference type="SMART" id="SM00471"/>
    </source>
</evidence>
<name>A0A650EKD6_9BACT</name>
<proteinExistence type="predicted"/>